<accession>W9H3D7</accession>
<sequence length="57" mass="6471">MDAAWFAEAAKRLPAKKQLTLRLDEDVIEFFKGQGDGYQTRMNAVLRAFMEHAKQAG</sequence>
<name>W9H3D7_9PROT</name>
<evidence type="ECO:0008006" key="3">
    <source>
        <dbReference type="Google" id="ProtNLM"/>
    </source>
</evidence>
<reference evidence="1 2" key="1">
    <citation type="submission" date="2013-08" db="EMBL/GenBank/DDBJ databases">
        <title>The genome sequence of Skermanella stibiiresistens.</title>
        <authorList>
            <person name="Zhu W."/>
            <person name="Wang G."/>
        </authorList>
    </citation>
    <scope>NUCLEOTIDE SEQUENCE [LARGE SCALE GENOMIC DNA]</scope>
    <source>
        <strain evidence="1 2">SB22</strain>
    </source>
</reference>
<dbReference type="STRING" id="1385369.N825_13805"/>
<dbReference type="Proteomes" id="UP000019486">
    <property type="component" value="Unassembled WGS sequence"/>
</dbReference>
<dbReference type="InterPro" id="IPR025528">
    <property type="entry name" value="BrnA_antitoxin"/>
</dbReference>
<dbReference type="EMBL" id="AVFL01000019">
    <property type="protein sequence ID" value="EWY38278.1"/>
    <property type="molecule type" value="Genomic_DNA"/>
</dbReference>
<proteinExistence type="predicted"/>
<comment type="caution">
    <text evidence="1">The sequence shown here is derived from an EMBL/GenBank/DDBJ whole genome shotgun (WGS) entry which is preliminary data.</text>
</comment>
<dbReference type="PATRIC" id="fig|1385369.3.peg.4643"/>
<protein>
    <recommendedName>
        <fullName evidence="3">3-oxoacyl-ACP synthase</fullName>
    </recommendedName>
</protein>
<keyword evidence="2" id="KW-1185">Reference proteome</keyword>
<gene>
    <name evidence="1" type="ORF">N825_13805</name>
</gene>
<organism evidence="1 2">
    <name type="scientific">Skermanella stibiiresistens SB22</name>
    <dbReference type="NCBI Taxonomy" id="1385369"/>
    <lineage>
        <taxon>Bacteria</taxon>
        <taxon>Pseudomonadati</taxon>
        <taxon>Pseudomonadota</taxon>
        <taxon>Alphaproteobacteria</taxon>
        <taxon>Rhodospirillales</taxon>
        <taxon>Azospirillaceae</taxon>
        <taxon>Skermanella</taxon>
    </lineage>
</organism>
<evidence type="ECO:0000313" key="2">
    <source>
        <dbReference type="Proteomes" id="UP000019486"/>
    </source>
</evidence>
<evidence type="ECO:0000313" key="1">
    <source>
        <dbReference type="EMBL" id="EWY38278.1"/>
    </source>
</evidence>
<dbReference type="Pfam" id="PF14384">
    <property type="entry name" value="BrnA_antitoxin"/>
    <property type="match status" value="1"/>
</dbReference>
<dbReference type="AlphaFoldDB" id="W9H3D7"/>